<evidence type="ECO:0000259" key="1">
    <source>
        <dbReference type="Pfam" id="PF19259"/>
    </source>
</evidence>
<reference evidence="2 3" key="1">
    <citation type="submission" date="2021-02" db="EMBL/GenBank/DDBJ databases">
        <title>Plant Genome Project.</title>
        <authorList>
            <person name="Zhang R.-G."/>
        </authorList>
    </citation>
    <scope>NUCLEOTIDE SEQUENCE [LARGE SCALE GENOMIC DNA]</scope>
    <source>
        <tissue evidence="2">Leaves</tissue>
    </source>
</reference>
<name>A0ABQ8HFH4_9ROSI</name>
<dbReference type="PANTHER" id="PTHR33223">
    <property type="entry name" value="CCHC-TYPE DOMAIN-CONTAINING PROTEIN"/>
    <property type="match status" value="1"/>
</dbReference>
<evidence type="ECO:0000313" key="3">
    <source>
        <dbReference type="Proteomes" id="UP000827721"/>
    </source>
</evidence>
<organism evidence="2 3">
    <name type="scientific">Xanthoceras sorbifolium</name>
    <dbReference type="NCBI Taxonomy" id="99658"/>
    <lineage>
        <taxon>Eukaryota</taxon>
        <taxon>Viridiplantae</taxon>
        <taxon>Streptophyta</taxon>
        <taxon>Embryophyta</taxon>
        <taxon>Tracheophyta</taxon>
        <taxon>Spermatophyta</taxon>
        <taxon>Magnoliopsida</taxon>
        <taxon>eudicotyledons</taxon>
        <taxon>Gunneridae</taxon>
        <taxon>Pentapetalae</taxon>
        <taxon>rosids</taxon>
        <taxon>malvids</taxon>
        <taxon>Sapindales</taxon>
        <taxon>Sapindaceae</taxon>
        <taxon>Xanthoceroideae</taxon>
        <taxon>Xanthoceras</taxon>
    </lineage>
</organism>
<proteinExistence type="predicted"/>
<feature type="domain" description="Ty3 transposon capsid-like protein" evidence="1">
    <location>
        <begin position="88"/>
        <end position="234"/>
    </location>
</feature>
<dbReference type="Proteomes" id="UP000827721">
    <property type="component" value="Unassembled WGS sequence"/>
</dbReference>
<evidence type="ECO:0000313" key="2">
    <source>
        <dbReference type="EMBL" id="KAH7557374.1"/>
    </source>
</evidence>
<dbReference type="Pfam" id="PF19259">
    <property type="entry name" value="Ty3_capsid"/>
    <property type="match status" value="1"/>
</dbReference>
<dbReference type="InterPro" id="IPR045358">
    <property type="entry name" value="Ty3_capsid"/>
</dbReference>
<accession>A0ABQ8HFH4</accession>
<comment type="caution">
    <text evidence="2">The sequence shown here is derived from an EMBL/GenBank/DDBJ whole genome shotgun (WGS) entry which is preliminary data.</text>
</comment>
<protein>
    <recommendedName>
        <fullName evidence="1">Ty3 transposon capsid-like protein domain-containing protein</fullName>
    </recommendedName>
</protein>
<keyword evidence="3" id="KW-1185">Reference proteome</keyword>
<dbReference type="EMBL" id="JAFEMO010000011">
    <property type="protein sequence ID" value="KAH7557374.1"/>
    <property type="molecule type" value="Genomic_DNA"/>
</dbReference>
<dbReference type="PANTHER" id="PTHR33223:SF6">
    <property type="entry name" value="CCHC-TYPE DOMAIN-CONTAINING PROTEIN"/>
    <property type="match status" value="1"/>
</dbReference>
<sequence>MDSRVEKLETEVNALTSGQQQILEKLNELTVQFNSRVNLQSISLQPDQEGENSLAPLQTLNRRMGNTIESSQHGSHYAPKFVKLDFPRFNGTEDTTSWFCRVDQFFEFNHTPEEDRMPLASFHLEGDAQLWYQLLKQEKGVMTWQEFHDGLDLRFDVTKFQDFFGDLIKLQQVGSVRDYQTQFEKLLAKVGYLPPNRQVSCFVSGLKDSIKADVLVRCPATLSSAIGLARLYEACNTQ</sequence>
<gene>
    <name evidence="2" type="ORF">JRO89_XS11G0134100</name>
</gene>